<dbReference type="InterPro" id="IPR016164">
    <property type="entry name" value="FAD-linked_Oxase-like_C"/>
</dbReference>
<reference evidence="8" key="1">
    <citation type="submission" date="2016-10" db="EMBL/GenBank/DDBJ databases">
        <authorList>
            <person name="Varghese N."/>
            <person name="Submissions S."/>
        </authorList>
    </citation>
    <scope>NUCLEOTIDE SEQUENCE [LARGE SCALE GENOMIC DNA]</scope>
    <source>
        <strain evidence="8">M1</strain>
    </source>
</reference>
<dbReference type="FunFam" id="3.30.70.2740:FF:000001">
    <property type="entry name" value="D-lactate dehydrogenase mitochondrial"/>
    <property type="match status" value="1"/>
</dbReference>
<evidence type="ECO:0000313" key="7">
    <source>
        <dbReference type="EMBL" id="SFA52449.1"/>
    </source>
</evidence>
<keyword evidence="5" id="KW-0560">Oxidoreductase</keyword>
<dbReference type="Gene3D" id="1.10.45.10">
    <property type="entry name" value="Vanillyl-alcohol Oxidase, Chain A, domain 4"/>
    <property type="match status" value="1"/>
</dbReference>
<evidence type="ECO:0000256" key="4">
    <source>
        <dbReference type="ARBA" id="ARBA00022827"/>
    </source>
</evidence>
<sequence>MLLRKAKNDDANSQTCLAGNSLRIPMPHINFLIKRQKLCHFSLHASLEAARKADPAAFEFAILGVMNVPLTSQTIEKIIRIMGGGDRVLTQKTDLLSYAYDASFGLFVPDVVCQVKSVEEVSEIVKLANEEKIPVTPRGHASGLSGGALPVEGGIVIDVSLWNDVLEIDKDDMIAIVSPGVITADIDRAAKKVGLMYPPDPSSSNVSTIAGNLAENSGGPRCLKYGVTKDYVLGLQVVTPEGHIIRTGGRTVKNVTGYDLTKLIVGSEGTLGIITEAILRLIPRPPATLSLMAVFGDIVQAGHAITDVLTSGILPAKIEFMDQSSIRAVENYHPMGLPIDAEAVLFIELDGHPLAIRDEADSVYQLLEKAGALRVQKAETSEEEEEMWKARKLVSPAIARHKPTKISEDATVPRSQIPAFLKRLRDIKHQFDIDLVVFGHAGDGNLHPNILCDQRDREEMEKVEKAVAAIFEAAIDLGGTLSGEHGIGIMKKAFMPMEFDHFSLEMMQRIKEAWDPNGIMNPGKIFPKPNDRLVLRQ</sequence>
<comment type="cofactor">
    <cofactor evidence="1">
        <name>FAD</name>
        <dbReference type="ChEBI" id="CHEBI:57692"/>
    </cofactor>
</comment>
<dbReference type="InterPro" id="IPR016171">
    <property type="entry name" value="Vanillyl_alc_oxidase_C-sub2"/>
</dbReference>
<dbReference type="InterPro" id="IPR036318">
    <property type="entry name" value="FAD-bd_PCMH-like_sf"/>
</dbReference>
<gene>
    <name evidence="7" type="ORF">SAMN05192569_10365</name>
</gene>
<dbReference type="PROSITE" id="PS51387">
    <property type="entry name" value="FAD_PCMH"/>
    <property type="match status" value="1"/>
</dbReference>
<name>A0A1I0TKZ6_9BACL</name>
<evidence type="ECO:0000256" key="5">
    <source>
        <dbReference type="ARBA" id="ARBA00023002"/>
    </source>
</evidence>
<evidence type="ECO:0000259" key="6">
    <source>
        <dbReference type="PROSITE" id="PS51387"/>
    </source>
</evidence>
<dbReference type="GO" id="GO:0071949">
    <property type="term" value="F:FAD binding"/>
    <property type="evidence" value="ECO:0007669"/>
    <property type="project" value="InterPro"/>
</dbReference>
<dbReference type="GO" id="GO:0016491">
    <property type="term" value="F:oxidoreductase activity"/>
    <property type="evidence" value="ECO:0007669"/>
    <property type="project" value="UniProtKB-KW"/>
</dbReference>
<feature type="domain" description="FAD-binding PCMH-type" evidence="6">
    <location>
        <begin position="104"/>
        <end position="284"/>
    </location>
</feature>
<dbReference type="EMBL" id="FOJS01000036">
    <property type="protein sequence ID" value="SFA52449.1"/>
    <property type="molecule type" value="Genomic_DNA"/>
</dbReference>
<evidence type="ECO:0000256" key="2">
    <source>
        <dbReference type="ARBA" id="ARBA00008000"/>
    </source>
</evidence>
<keyword evidence="8" id="KW-1185">Reference proteome</keyword>
<dbReference type="InterPro" id="IPR016166">
    <property type="entry name" value="FAD-bd_PCMH"/>
</dbReference>
<dbReference type="SUPFAM" id="SSF55103">
    <property type="entry name" value="FAD-linked oxidases, C-terminal domain"/>
    <property type="match status" value="1"/>
</dbReference>
<dbReference type="Proteomes" id="UP000198650">
    <property type="component" value="Unassembled WGS sequence"/>
</dbReference>
<dbReference type="Gene3D" id="3.30.465.10">
    <property type="match status" value="1"/>
</dbReference>
<dbReference type="AlphaFoldDB" id="A0A1I0TKZ6"/>
<dbReference type="InterPro" id="IPR016169">
    <property type="entry name" value="FAD-bd_PCMH_sub2"/>
</dbReference>
<dbReference type="Pfam" id="PF01565">
    <property type="entry name" value="FAD_binding_4"/>
    <property type="match status" value="1"/>
</dbReference>
<accession>A0A1I0TKZ6</accession>
<keyword evidence="4" id="KW-0274">FAD</keyword>
<dbReference type="InterPro" id="IPR006094">
    <property type="entry name" value="Oxid_FAD_bind_N"/>
</dbReference>
<protein>
    <submittedName>
        <fullName evidence="7">Glycolate oxidase</fullName>
    </submittedName>
</protein>
<evidence type="ECO:0000256" key="1">
    <source>
        <dbReference type="ARBA" id="ARBA00001974"/>
    </source>
</evidence>
<keyword evidence="3" id="KW-0285">Flavoprotein</keyword>
<dbReference type="PANTHER" id="PTHR42934:SF2">
    <property type="entry name" value="GLYCOLATE OXIDASE SUBUNIT GLCD"/>
    <property type="match status" value="1"/>
</dbReference>
<evidence type="ECO:0000256" key="3">
    <source>
        <dbReference type="ARBA" id="ARBA00022630"/>
    </source>
</evidence>
<dbReference type="Pfam" id="PF02913">
    <property type="entry name" value="FAD-oxidase_C"/>
    <property type="match status" value="1"/>
</dbReference>
<dbReference type="STRING" id="186116.SAMN05192569_10365"/>
<comment type="similarity">
    <text evidence="2">Belongs to the FAD-binding oxidoreductase/transferase type 4 family.</text>
</comment>
<organism evidence="7 8">
    <name type="scientific">Parageobacillus thermantarcticus</name>
    <dbReference type="NCBI Taxonomy" id="186116"/>
    <lineage>
        <taxon>Bacteria</taxon>
        <taxon>Bacillati</taxon>
        <taxon>Bacillota</taxon>
        <taxon>Bacilli</taxon>
        <taxon>Bacillales</taxon>
        <taxon>Anoxybacillaceae</taxon>
        <taxon>Parageobacillus</taxon>
    </lineage>
</organism>
<dbReference type="InterPro" id="IPR004113">
    <property type="entry name" value="FAD-bd_oxidored_4_C"/>
</dbReference>
<evidence type="ECO:0000313" key="8">
    <source>
        <dbReference type="Proteomes" id="UP000198650"/>
    </source>
</evidence>
<dbReference type="FunFam" id="1.10.45.10:FF:000001">
    <property type="entry name" value="D-lactate dehydrogenase mitochondrial"/>
    <property type="match status" value="1"/>
</dbReference>
<proteinExistence type="inferred from homology"/>
<dbReference type="Gene3D" id="3.30.70.2740">
    <property type="match status" value="1"/>
</dbReference>
<dbReference type="SUPFAM" id="SSF56176">
    <property type="entry name" value="FAD-binding/transporter-associated domain-like"/>
    <property type="match status" value="1"/>
</dbReference>
<dbReference type="PANTHER" id="PTHR42934">
    <property type="entry name" value="GLYCOLATE OXIDASE SUBUNIT GLCD"/>
    <property type="match status" value="1"/>
</dbReference>
<dbReference type="InterPro" id="IPR051914">
    <property type="entry name" value="FAD-linked_OxidoTrans_Type4"/>
</dbReference>